<evidence type="ECO:0000313" key="1">
    <source>
        <dbReference type="EMBL" id="VBB34816.1"/>
    </source>
</evidence>
<proteinExistence type="predicted"/>
<dbReference type="AlphaFoldDB" id="A0A498SX41"/>
<name>A0A498SX41_ACAVI</name>
<sequence length="246" mass="28298">MERILRQLEAIGENLEHSCLKIIIESGLPSWVLDKVSQTKKILGITWNPRNDSIEILSRPWNNQTPTKRTILQFTASQHDPLGFLIPSVLIFKSFLQNLSKKKLSRDQPVKNEDLTTWHELTNQWPTKVKEIPRTIIDSDCLQQLKIRVFTDVSPIAYAAAIYAKQGTKTSLIFMKSRIAPMEDMTIPKLVLLAILIGVRALQFVIKQLELETTKVTLWSDSRCALHWIKNQTRSYPHSSKTELKK</sequence>
<organism evidence="1 2">
    <name type="scientific">Acanthocheilonema viteae</name>
    <name type="common">Filarial nematode worm</name>
    <name type="synonym">Dipetalonema viteae</name>
    <dbReference type="NCBI Taxonomy" id="6277"/>
    <lineage>
        <taxon>Eukaryota</taxon>
        <taxon>Metazoa</taxon>
        <taxon>Ecdysozoa</taxon>
        <taxon>Nematoda</taxon>
        <taxon>Chromadorea</taxon>
        <taxon>Rhabditida</taxon>
        <taxon>Spirurina</taxon>
        <taxon>Spiruromorpha</taxon>
        <taxon>Filarioidea</taxon>
        <taxon>Onchocercidae</taxon>
        <taxon>Acanthocheilonema</taxon>
    </lineage>
</organism>
<dbReference type="OrthoDB" id="429521at2759"/>
<gene>
    <name evidence="1" type="ORF">NAV_LOCUS9607</name>
</gene>
<keyword evidence="2" id="KW-1185">Reference proteome</keyword>
<reference evidence="1 2" key="1">
    <citation type="submission" date="2018-08" db="EMBL/GenBank/DDBJ databases">
        <authorList>
            <person name="Laetsch R D."/>
            <person name="Stevens L."/>
            <person name="Kumar S."/>
            <person name="Blaxter L. M."/>
        </authorList>
    </citation>
    <scope>NUCLEOTIDE SEQUENCE [LARGE SCALE GENOMIC DNA]</scope>
</reference>
<dbReference type="PANTHER" id="PTHR47331">
    <property type="entry name" value="PHD-TYPE DOMAIN-CONTAINING PROTEIN"/>
    <property type="match status" value="1"/>
</dbReference>
<protein>
    <submittedName>
        <fullName evidence="1">Uncharacterized protein</fullName>
    </submittedName>
</protein>
<dbReference type="Pfam" id="PF05380">
    <property type="entry name" value="Peptidase_A17"/>
    <property type="match status" value="1"/>
</dbReference>
<dbReference type="InterPro" id="IPR008042">
    <property type="entry name" value="Retrotrans_Pao"/>
</dbReference>
<dbReference type="EMBL" id="UPTC01004163">
    <property type="protein sequence ID" value="VBB34816.1"/>
    <property type="molecule type" value="Genomic_DNA"/>
</dbReference>
<dbReference type="STRING" id="6277.A0A498SX41"/>
<dbReference type="Proteomes" id="UP000276991">
    <property type="component" value="Unassembled WGS sequence"/>
</dbReference>
<evidence type="ECO:0000313" key="2">
    <source>
        <dbReference type="Proteomes" id="UP000276991"/>
    </source>
</evidence>
<accession>A0A498SX41</accession>